<dbReference type="SUPFAM" id="SSF52540">
    <property type="entry name" value="P-loop containing nucleoside triphosphate hydrolases"/>
    <property type="match status" value="1"/>
</dbReference>
<protein>
    <submittedName>
        <fullName evidence="4">Nucleoside triphosphate hydrolase protein</fullName>
    </submittedName>
</protein>
<evidence type="ECO:0000256" key="1">
    <source>
        <dbReference type="SAM" id="Coils"/>
    </source>
</evidence>
<proteinExistence type="predicted"/>
<feature type="compositionally biased region" description="Basic residues" evidence="2">
    <location>
        <begin position="326"/>
        <end position="340"/>
    </location>
</feature>
<name>A0A2H3JIV7_WOLCO</name>
<dbReference type="Proteomes" id="UP000218811">
    <property type="component" value="Unassembled WGS sequence"/>
</dbReference>
<keyword evidence="1" id="KW-0175">Coiled coil</keyword>
<accession>A0A2H3JIV7</accession>
<dbReference type="GO" id="GO:0016787">
    <property type="term" value="F:hydrolase activity"/>
    <property type="evidence" value="ECO:0007669"/>
    <property type="project" value="UniProtKB-KW"/>
</dbReference>
<dbReference type="OrthoDB" id="8954335at2759"/>
<reference evidence="4 5" key="1">
    <citation type="journal article" date="2012" name="Science">
        <title>The Paleozoic origin of enzymatic lignin decomposition reconstructed from 31 fungal genomes.</title>
        <authorList>
            <person name="Floudas D."/>
            <person name="Binder M."/>
            <person name="Riley R."/>
            <person name="Barry K."/>
            <person name="Blanchette R.A."/>
            <person name="Henrissat B."/>
            <person name="Martinez A.T."/>
            <person name="Otillar R."/>
            <person name="Spatafora J.W."/>
            <person name="Yadav J.S."/>
            <person name="Aerts A."/>
            <person name="Benoit I."/>
            <person name="Boyd A."/>
            <person name="Carlson A."/>
            <person name="Copeland A."/>
            <person name="Coutinho P.M."/>
            <person name="de Vries R.P."/>
            <person name="Ferreira P."/>
            <person name="Findley K."/>
            <person name="Foster B."/>
            <person name="Gaskell J."/>
            <person name="Glotzer D."/>
            <person name="Gorecki P."/>
            <person name="Heitman J."/>
            <person name="Hesse C."/>
            <person name="Hori C."/>
            <person name="Igarashi K."/>
            <person name="Jurgens J.A."/>
            <person name="Kallen N."/>
            <person name="Kersten P."/>
            <person name="Kohler A."/>
            <person name="Kuees U."/>
            <person name="Kumar T.K.A."/>
            <person name="Kuo A."/>
            <person name="LaButti K."/>
            <person name="Larrondo L.F."/>
            <person name="Lindquist E."/>
            <person name="Ling A."/>
            <person name="Lombard V."/>
            <person name="Lucas S."/>
            <person name="Lundell T."/>
            <person name="Martin R."/>
            <person name="McLaughlin D.J."/>
            <person name="Morgenstern I."/>
            <person name="Morin E."/>
            <person name="Murat C."/>
            <person name="Nagy L.G."/>
            <person name="Nolan M."/>
            <person name="Ohm R.A."/>
            <person name="Patyshakuliyeva A."/>
            <person name="Rokas A."/>
            <person name="Ruiz-Duenas F.J."/>
            <person name="Sabat G."/>
            <person name="Salamov A."/>
            <person name="Samejima M."/>
            <person name="Schmutz J."/>
            <person name="Slot J.C."/>
            <person name="St John F."/>
            <person name="Stenlid J."/>
            <person name="Sun H."/>
            <person name="Sun S."/>
            <person name="Syed K."/>
            <person name="Tsang A."/>
            <person name="Wiebenga A."/>
            <person name="Young D."/>
            <person name="Pisabarro A."/>
            <person name="Eastwood D.C."/>
            <person name="Martin F."/>
            <person name="Cullen D."/>
            <person name="Grigoriev I.V."/>
            <person name="Hibbett D.S."/>
        </authorList>
    </citation>
    <scope>NUCLEOTIDE SEQUENCE [LARGE SCALE GENOMIC DNA]</scope>
    <source>
        <strain evidence="4 5">MD-104</strain>
    </source>
</reference>
<feature type="coiled-coil region" evidence="1">
    <location>
        <begin position="228"/>
        <end position="269"/>
    </location>
</feature>
<evidence type="ECO:0000313" key="4">
    <source>
        <dbReference type="EMBL" id="PCH42116.1"/>
    </source>
</evidence>
<keyword evidence="5" id="KW-1185">Reference proteome</keyword>
<dbReference type="Pfam" id="PF01926">
    <property type="entry name" value="MMR_HSR1"/>
    <property type="match status" value="1"/>
</dbReference>
<dbReference type="Gene3D" id="3.40.50.300">
    <property type="entry name" value="P-loop containing nucleotide triphosphate hydrolases"/>
    <property type="match status" value="1"/>
</dbReference>
<feature type="compositionally biased region" description="Pro residues" evidence="2">
    <location>
        <begin position="314"/>
        <end position="323"/>
    </location>
</feature>
<evidence type="ECO:0000313" key="5">
    <source>
        <dbReference type="Proteomes" id="UP000218811"/>
    </source>
</evidence>
<dbReference type="EMBL" id="KB468124">
    <property type="protein sequence ID" value="PCH42116.1"/>
    <property type="molecule type" value="Genomic_DNA"/>
</dbReference>
<dbReference type="InterPro" id="IPR027417">
    <property type="entry name" value="P-loop_NTPase"/>
</dbReference>
<organism evidence="4 5">
    <name type="scientific">Wolfiporia cocos (strain MD-104)</name>
    <name type="common">Brown rot fungus</name>
    <dbReference type="NCBI Taxonomy" id="742152"/>
    <lineage>
        <taxon>Eukaryota</taxon>
        <taxon>Fungi</taxon>
        <taxon>Dikarya</taxon>
        <taxon>Basidiomycota</taxon>
        <taxon>Agaricomycotina</taxon>
        <taxon>Agaricomycetes</taxon>
        <taxon>Polyporales</taxon>
        <taxon>Phaeolaceae</taxon>
        <taxon>Wolfiporia</taxon>
    </lineage>
</organism>
<feature type="domain" description="G" evidence="3">
    <location>
        <begin position="9"/>
        <end position="103"/>
    </location>
</feature>
<dbReference type="OMA" id="CGKETHA"/>
<dbReference type="STRING" id="742152.A0A2H3JIV7"/>
<evidence type="ECO:0000259" key="3">
    <source>
        <dbReference type="Pfam" id="PF01926"/>
    </source>
</evidence>
<feature type="region of interest" description="Disordered" evidence="2">
    <location>
        <begin position="305"/>
        <end position="340"/>
    </location>
</feature>
<evidence type="ECO:0000256" key="2">
    <source>
        <dbReference type="SAM" id="MobiDB-lite"/>
    </source>
</evidence>
<dbReference type="InterPro" id="IPR006073">
    <property type="entry name" value="GTP-bd"/>
</dbReference>
<keyword evidence="4" id="KW-0378">Hydrolase</keyword>
<dbReference type="CDD" id="cd00882">
    <property type="entry name" value="Ras_like_GTPase"/>
    <property type="match status" value="1"/>
</dbReference>
<gene>
    <name evidence="4" type="ORF">WOLCODRAFT_137709</name>
</gene>
<sequence length="340" mass="38204">MTSSASKLILVMGATGAGKTTFVNLISHSNLEVGHGLASCTADMQIVEMEFAGQQITLVDTPGFDDTERPQADVLKQIATFLQRTYEGGRKVDGLIFMHRISDNRMGGTAVSNYRLFSRVCGEGAMKNVVIVTNMWNEVLPEMGVARERELRETFFAKELSHGARMLPHDATERSARAIMQELIGNQAETLLVQTEMVHEKKSIPDTQAGTELDRELTAMEERHRSQIQQLVGELRSALTQKEQMEHELDGIRRKLIEVELEKVKLREALKEEVAAKLATVIRQAMKQPDAHSPTTWGHRLSQQVFDDNCNQPSSPPDSPPGSPAKGRRNRKRWWKRLVH</sequence>
<dbReference type="AlphaFoldDB" id="A0A2H3JIV7"/>
<dbReference type="GO" id="GO:0005525">
    <property type="term" value="F:GTP binding"/>
    <property type="evidence" value="ECO:0007669"/>
    <property type="project" value="InterPro"/>
</dbReference>